<evidence type="ECO:0008006" key="5">
    <source>
        <dbReference type="Google" id="ProtNLM"/>
    </source>
</evidence>
<evidence type="ECO:0000256" key="2">
    <source>
        <dbReference type="SAM" id="Phobius"/>
    </source>
</evidence>
<reference evidence="3 4" key="1">
    <citation type="submission" date="2018-11" db="EMBL/GenBank/DDBJ databases">
        <title>Genome sequence of Apiotrichum porosum DSM 27194.</title>
        <authorList>
            <person name="Aliyu H."/>
            <person name="Gorte O."/>
            <person name="Ochsenreither K."/>
        </authorList>
    </citation>
    <scope>NUCLEOTIDE SEQUENCE [LARGE SCALE GENOMIC DNA]</scope>
    <source>
        <strain evidence="3 4">DSM 27194</strain>
    </source>
</reference>
<dbReference type="AlphaFoldDB" id="A0A427XGT0"/>
<dbReference type="OrthoDB" id="3065412at2759"/>
<feature type="compositionally biased region" description="Polar residues" evidence="1">
    <location>
        <begin position="319"/>
        <end position="328"/>
    </location>
</feature>
<keyword evidence="2" id="KW-0812">Transmembrane</keyword>
<gene>
    <name evidence="3" type="ORF">EHS24_002557</name>
</gene>
<dbReference type="Proteomes" id="UP000279236">
    <property type="component" value="Unassembled WGS sequence"/>
</dbReference>
<name>A0A427XGT0_9TREE</name>
<protein>
    <recommendedName>
        <fullName evidence="5">Extracellular membrane protein CFEM domain-containing protein</fullName>
    </recommendedName>
</protein>
<evidence type="ECO:0000313" key="4">
    <source>
        <dbReference type="Proteomes" id="UP000279236"/>
    </source>
</evidence>
<feature type="compositionally biased region" description="Basic and acidic residues" evidence="1">
    <location>
        <begin position="245"/>
        <end position="255"/>
    </location>
</feature>
<dbReference type="STRING" id="105984.A0A427XGT0"/>
<evidence type="ECO:0000313" key="3">
    <source>
        <dbReference type="EMBL" id="RSH78101.1"/>
    </source>
</evidence>
<comment type="caution">
    <text evidence="3">The sequence shown here is derived from an EMBL/GenBank/DDBJ whole genome shotgun (WGS) entry which is preliminary data.</text>
</comment>
<accession>A0A427XGT0</accession>
<feature type="region of interest" description="Disordered" evidence="1">
    <location>
        <begin position="209"/>
        <end position="268"/>
    </location>
</feature>
<keyword evidence="2" id="KW-1133">Transmembrane helix</keyword>
<proteinExistence type="predicted"/>
<keyword evidence="4" id="KW-1185">Reference proteome</keyword>
<sequence length="328" mass="35040">MAPTFVDLASIIDYTCLCASEYYTTSVITCWNVNCNSTEYAKGLTYTASACAVYGVTLVPATSTGVNAAVATVLTIPPVIYSRAVWNIQAVMSSICSLVLVAAIILGFMSCRAQARRQAMTQGSHWTGLPSHMDTKNGTRTRSRHGRSGAPHLDSFGHLTTMDLTRTVDRDLAYPLRSVNRDPSVPRFTNRLPPAGQDMWGEEAHEMHDIEGGGSWRSGMGRASGSHASDDDEVKTPYGGNSVLGHEDEDKDKNKSAVPDPEPVDALSSVGLAGHSLAEMDEADAERELSVVDHIGAVPMPPTPTSIGTIMRGNGSEFGGSTTHLNRP</sequence>
<feature type="transmembrane region" description="Helical" evidence="2">
    <location>
        <begin position="84"/>
        <end position="108"/>
    </location>
</feature>
<evidence type="ECO:0000256" key="1">
    <source>
        <dbReference type="SAM" id="MobiDB-lite"/>
    </source>
</evidence>
<feature type="region of interest" description="Disordered" evidence="1">
    <location>
        <begin position="179"/>
        <end position="198"/>
    </location>
</feature>
<dbReference type="GeneID" id="39587100"/>
<dbReference type="RefSeq" id="XP_028473248.1">
    <property type="nucleotide sequence ID" value="XM_028618292.1"/>
</dbReference>
<keyword evidence="2" id="KW-0472">Membrane</keyword>
<feature type="region of interest" description="Disordered" evidence="1">
    <location>
        <begin position="296"/>
        <end position="328"/>
    </location>
</feature>
<dbReference type="EMBL" id="RSCE01000013">
    <property type="protein sequence ID" value="RSH78101.1"/>
    <property type="molecule type" value="Genomic_DNA"/>
</dbReference>
<organism evidence="3 4">
    <name type="scientific">Apiotrichum porosum</name>
    <dbReference type="NCBI Taxonomy" id="105984"/>
    <lineage>
        <taxon>Eukaryota</taxon>
        <taxon>Fungi</taxon>
        <taxon>Dikarya</taxon>
        <taxon>Basidiomycota</taxon>
        <taxon>Agaricomycotina</taxon>
        <taxon>Tremellomycetes</taxon>
        <taxon>Trichosporonales</taxon>
        <taxon>Trichosporonaceae</taxon>
        <taxon>Apiotrichum</taxon>
    </lineage>
</organism>
<feature type="region of interest" description="Disordered" evidence="1">
    <location>
        <begin position="122"/>
        <end position="156"/>
    </location>
</feature>